<dbReference type="GO" id="GO:0000287">
    <property type="term" value="F:magnesium ion binding"/>
    <property type="evidence" value="ECO:0007669"/>
    <property type="project" value="TreeGrafter"/>
</dbReference>
<evidence type="ECO:0000256" key="3">
    <source>
        <dbReference type="ARBA" id="ARBA00022842"/>
    </source>
</evidence>
<dbReference type="Gene3D" id="1.50.10.160">
    <property type="match status" value="1"/>
</dbReference>
<organism evidence="4 5">
    <name type="scientific">Acacia crassicarpa</name>
    <name type="common">northern wattle</name>
    <dbReference type="NCBI Taxonomy" id="499986"/>
    <lineage>
        <taxon>Eukaryota</taxon>
        <taxon>Viridiplantae</taxon>
        <taxon>Streptophyta</taxon>
        <taxon>Embryophyta</taxon>
        <taxon>Tracheophyta</taxon>
        <taxon>Spermatophyta</taxon>
        <taxon>Magnoliopsida</taxon>
        <taxon>eudicotyledons</taxon>
        <taxon>Gunneridae</taxon>
        <taxon>Pentapetalae</taxon>
        <taxon>rosids</taxon>
        <taxon>fabids</taxon>
        <taxon>Fabales</taxon>
        <taxon>Fabaceae</taxon>
        <taxon>Caesalpinioideae</taxon>
        <taxon>mimosoid clade</taxon>
        <taxon>Acacieae</taxon>
        <taxon>Acacia</taxon>
    </lineage>
</organism>
<dbReference type="PANTHER" id="PTHR31739:SF4">
    <property type="entry name" value="ENT-COPALYL DIPHOSPHATE SYNTHASE, CHLOROPLASTIC"/>
    <property type="match status" value="1"/>
</dbReference>
<sequence length="201" mass="22419">MASQSTYSHSLASSSTHHILFSSSMIKTLPIHLPPNNTFPGASRLKRANAIVSQKNHDLRAKSISSGISQPKTSSEVFPKFNWNNEIDQVKQEEDEDVLEERVEKIRMKLKSNEGENIISVSAYDTAMVALVEDVNGSGAPQFPESLKWIIDNQLPDGSWGDACKFLSYDRLLCTLASVIALTRYNVHPDKAHKGSFLMWN</sequence>
<accession>A0AAE1MQ21</accession>
<keyword evidence="5" id="KW-1185">Reference proteome</keyword>
<dbReference type="PANTHER" id="PTHR31739">
    <property type="entry name" value="ENT-COPALYL DIPHOSPHATE SYNTHASE, CHLOROPLASTIC"/>
    <property type="match status" value="1"/>
</dbReference>
<dbReference type="SUPFAM" id="SSF48239">
    <property type="entry name" value="Terpenoid cyclases/Protein prenyltransferases"/>
    <property type="match status" value="1"/>
</dbReference>
<keyword evidence="3" id="KW-0460">Magnesium</keyword>
<comment type="caution">
    <text evidence="4">The sequence shown here is derived from an EMBL/GenBank/DDBJ whole genome shotgun (WGS) entry which is preliminary data.</text>
</comment>
<dbReference type="InterPro" id="IPR036965">
    <property type="entry name" value="Terpene_synth_N_sf"/>
</dbReference>
<name>A0AAE1MQ21_9FABA</name>
<protein>
    <submittedName>
        <fullName evidence="4">Uncharacterized protein</fullName>
    </submittedName>
</protein>
<dbReference type="GO" id="GO:0009507">
    <property type="term" value="C:chloroplast"/>
    <property type="evidence" value="ECO:0007669"/>
    <property type="project" value="TreeGrafter"/>
</dbReference>
<keyword evidence="2" id="KW-0479">Metal-binding</keyword>
<evidence type="ECO:0000313" key="5">
    <source>
        <dbReference type="Proteomes" id="UP001293593"/>
    </source>
</evidence>
<reference evidence="4" key="1">
    <citation type="submission" date="2023-10" db="EMBL/GenBank/DDBJ databases">
        <title>Chromosome-level genome of the transformable northern wattle, Acacia crassicarpa.</title>
        <authorList>
            <person name="Massaro I."/>
            <person name="Sinha N.R."/>
            <person name="Poethig S."/>
            <person name="Leichty A.R."/>
        </authorList>
    </citation>
    <scope>NUCLEOTIDE SEQUENCE</scope>
    <source>
        <strain evidence="4">Acra3RX</strain>
        <tissue evidence="4">Leaf</tissue>
    </source>
</reference>
<dbReference type="EMBL" id="JAWXYG010000006">
    <property type="protein sequence ID" value="KAK4269648.1"/>
    <property type="molecule type" value="Genomic_DNA"/>
</dbReference>
<comment type="cofactor">
    <cofactor evidence="1">
        <name>Mg(2+)</name>
        <dbReference type="ChEBI" id="CHEBI:18420"/>
    </cofactor>
</comment>
<proteinExistence type="predicted"/>
<dbReference type="GO" id="GO:0010333">
    <property type="term" value="F:terpene synthase activity"/>
    <property type="evidence" value="ECO:0007669"/>
    <property type="project" value="InterPro"/>
</dbReference>
<dbReference type="AlphaFoldDB" id="A0AAE1MQ21"/>
<dbReference type="GO" id="GO:0009686">
    <property type="term" value="P:gibberellin biosynthetic process"/>
    <property type="evidence" value="ECO:0007669"/>
    <property type="project" value="TreeGrafter"/>
</dbReference>
<evidence type="ECO:0000256" key="2">
    <source>
        <dbReference type="ARBA" id="ARBA00022723"/>
    </source>
</evidence>
<dbReference type="InterPro" id="IPR050148">
    <property type="entry name" value="Terpene_synthase-like"/>
</dbReference>
<gene>
    <name evidence="4" type="ORF">QN277_022778</name>
</gene>
<dbReference type="Proteomes" id="UP001293593">
    <property type="component" value="Unassembled WGS sequence"/>
</dbReference>
<dbReference type="InterPro" id="IPR008930">
    <property type="entry name" value="Terpenoid_cyclase/PrenylTrfase"/>
</dbReference>
<evidence type="ECO:0000256" key="1">
    <source>
        <dbReference type="ARBA" id="ARBA00001946"/>
    </source>
</evidence>
<evidence type="ECO:0000313" key="4">
    <source>
        <dbReference type="EMBL" id="KAK4269648.1"/>
    </source>
</evidence>
<dbReference type="Gene3D" id="1.50.10.130">
    <property type="entry name" value="Terpene synthase, N-terminal domain"/>
    <property type="match status" value="1"/>
</dbReference>